<dbReference type="InterPro" id="IPR036754">
    <property type="entry name" value="YbaK/aa-tRNA-synt-asso_dom_sf"/>
</dbReference>
<evidence type="ECO:0000313" key="2">
    <source>
        <dbReference type="EMBL" id="GAH28709.1"/>
    </source>
</evidence>
<name>X1FH39_9ZZZZ</name>
<dbReference type="AlphaFoldDB" id="X1FH39"/>
<dbReference type="CDD" id="cd04333">
    <property type="entry name" value="ProX_deacylase"/>
    <property type="match status" value="1"/>
</dbReference>
<organism evidence="2">
    <name type="scientific">marine sediment metagenome</name>
    <dbReference type="NCBI Taxonomy" id="412755"/>
    <lineage>
        <taxon>unclassified sequences</taxon>
        <taxon>metagenomes</taxon>
        <taxon>ecological metagenomes</taxon>
    </lineage>
</organism>
<dbReference type="PANTHER" id="PTHR30411:SF1">
    <property type="entry name" value="CYTOPLASMIC PROTEIN"/>
    <property type="match status" value="1"/>
</dbReference>
<feature type="domain" description="YbaK/aminoacyl-tRNA synthetase-associated" evidence="1">
    <location>
        <begin position="25"/>
        <end position="142"/>
    </location>
</feature>
<dbReference type="Gene3D" id="3.90.960.10">
    <property type="entry name" value="YbaK/aminoacyl-tRNA synthetase-associated domain"/>
    <property type="match status" value="1"/>
</dbReference>
<reference evidence="2" key="1">
    <citation type="journal article" date="2014" name="Front. Microbiol.">
        <title>High frequency of phylogenetically diverse reductive dehalogenase-homologous genes in deep subseafloor sedimentary metagenomes.</title>
        <authorList>
            <person name="Kawai M."/>
            <person name="Futagami T."/>
            <person name="Toyoda A."/>
            <person name="Takaki Y."/>
            <person name="Nishi S."/>
            <person name="Hori S."/>
            <person name="Arai W."/>
            <person name="Tsubouchi T."/>
            <person name="Morono Y."/>
            <person name="Uchiyama I."/>
            <person name="Ito T."/>
            <person name="Fujiyama A."/>
            <person name="Inagaki F."/>
            <person name="Takami H."/>
        </authorList>
    </citation>
    <scope>NUCLEOTIDE SEQUENCE</scope>
    <source>
        <strain evidence="2">Expedition CK06-06</strain>
    </source>
</reference>
<dbReference type="Pfam" id="PF04073">
    <property type="entry name" value="tRNA_edit"/>
    <property type="match status" value="1"/>
</dbReference>
<dbReference type="GO" id="GO:0002161">
    <property type="term" value="F:aminoacyl-tRNA deacylase activity"/>
    <property type="evidence" value="ECO:0007669"/>
    <property type="project" value="InterPro"/>
</dbReference>
<dbReference type="EMBL" id="BARU01002480">
    <property type="protein sequence ID" value="GAH28709.1"/>
    <property type="molecule type" value="Genomic_DNA"/>
</dbReference>
<dbReference type="SUPFAM" id="SSF55826">
    <property type="entry name" value="YbaK/ProRS associated domain"/>
    <property type="match status" value="1"/>
</dbReference>
<sequence length="147" mass="16374">MSVELFKKFLKKHNLDIKPVKSERSTLTAKEAAEVHGVSVSNIVKSLVVKADSDFFICLCPGDKRLSFEYLKRKLGKKEIRMATADEIKEVTGHSIGGVPPFGHKKPLKTIIIRGFNPKQPLWAAAGASNVNFKTTLSELKRILELE</sequence>
<dbReference type="InterPro" id="IPR007214">
    <property type="entry name" value="YbaK/aa-tRNA-synth-assoc-dom"/>
</dbReference>
<proteinExistence type="predicted"/>
<protein>
    <recommendedName>
        <fullName evidence="1">YbaK/aminoacyl-tRNA synthetase-associated domain-containing protein</fullName>
    </recommendedName>
</protein>
<evidence type="ECO:0000259" key="1">
    <source>
        <dbReference type="Pfam" id="PF04073"/>
    </source>
</evidence>
<accession>X1FH39</accession>
<comment type="caution">
    <text evidence="2">The sequence shown here is derived from an EMBL/GenBank/DDBJ whole genome shotgun (WGS) entry which is preliminary data.</text>
</comment>
<dbReference type="PANTHER" id="PTHR30411">
    <property type="entry name" value="CYTOPLASMIC PROTEIN"/>
    <property type="match status" value="1"/>
</dbReference>
<gene>
    <name evidence="2" type="ORF">S03H2_05834</name>
</gene>